<dbReference type="InterPro" id="IPR004045">
    <property type="entry name" value="Glutathione_S-Trfase_N"/>
</dbReference>
<evidence type="ECO:0000259" key="6">
    <source>
        <dbReference type="PROSITE" id="PS50405"/>
    </source>
</evidence>
<dbReference type="EMBL" id="LJIJ01000492">
    <property type="protein sequence ID" value="ODM96902.1"/>
    <property type="molecule type" value="Genomic_DNA"/>
</dbReference>
<evidence type="ECO:0000256" key="4">
    <source>
        <dbReference type="ARBA" id="ARBA00047960"/>
    </source>
</evidence>
<dbReference type="PROSITE" id="PS50405">
    <property type="entry name" value="GST_CTER"/>
    <property type="match status" value="1"/>
</dbReference>
<dbReference type="PANTHER" id="PTHR11571">
    <property type="entry name" value="GLUTATHIONE S-TRANSFERASE"/>
    <property type="match status" value="1"/>
</dbReference>
<comment type="similarity">
    <text evidence="3">Belongs to the GST superfamily. Sigma family.</text>
</comment>
<dbReference type="FunFam" id="3.40.30.10:FF:000035">
    <property type="entry name" value="hematopoietic prostaglandin D synthase"/>
    <property type="match status" value="1"/>
</dbReference>
<dbReference type="SUPFAM" id="SSF47616">
    <property type="entry name" value="GST C-terminal domain-like"/>
    <property type="match status" value="1"/>
</dbReference>
<dbReference type="InterPro" id="IPR040079">
    <property type="entry name" value="Glutathione_S-Trfase"/>
</dbReference>
<feature type="domain" description="GST C-terminal" evidence="6">
    <location>
        <begin position="80"/>
        <end position="203"/>
    </location>
</feature>
<name>A0A1D2MVD7_ORCCI</name>
<dbReference type="InterPro" id="IPR004046">
    <property type="entry name" value="GST_C"/>
</dbReference>
<dbReference type="SFLD" id="SFLDG01205">
    <property type="entry name" value="AMPS.1"/>
    <property type="match status" value="1"/>
</dbReference>
<dbReference type="CDD" id="cd03039">
    <property type="entry name" value="GST_N_Sigma_like"/>
    <property type="match status" value="1"/>
</dbReference>
<comment type="catalytic activity">
    <reaction evidence="4">
        <text>RX + glutathione = an S-substituted glutathione + a halide anion + H(+)</text>
        <dbReference type="Rhea" id="RHEA:16437"/>
        <dbReference type="ChEBI" id="CHEBI:15378"/>
        <dbReference type="ChEBI" id="CHEBI:16042"/>
        <dbReference type="ChEBI" id="CHEBI:17792"/>
        <dbReference type="ChEBI" id="CHEBI:57925"/>
        <dbReference type="ChEBI" id="CHEBI:90779"/>
        <dbReference type="EC" id="2.5.1.18"/>
    </reaction>
</comment>
<dbReference type="SUPFAM" id="SSF52833">
    <property type="entry name" value="Thioredoxin-like"/>
    <property type="match status" value="1"/>
</dbReference>
<dbReference type="Pfam" id="PF02798">
    <property type="entry name" value="GST_N"/>
    <property type="match status" value="1"/>
</dbReference>
<accession>A0A1D2MVD7</accession>
<dbReference type="Pfam" id="PF14497">
    <property type="entry name" value="GST_C_3"/>
    <property type="match status" value="1"/>
</dbReference>
<evidence type="ECO:0000313" key="8">
    <source>
        <dbReference type="Proteomes" id="UP000094527"/>
    </source>
</evidence>
<protein>
    <recommendedName>
        <fullName evidence="1">glutathione transferase</fullName>
        <ecNumber evidence="1">2.5.1.18</ecNumber>
    </recommendedName>
</protein>
<dbReference type="InterPro" id="IPR050213">
    <property type="entry name" value="GST_superfamily"/>
</dbReference>
<dbReference type="EC" id="2.5.1.18" evidence="1"/>
<comment type="caution">
    <text evidence="7">The sequence shown here is derived from an EMBL/GenBank/DDBJ whole genome shotgun (WGS) entry which is preliminary data.</text>
</comment>
<evidence type="ECO:0000256" key="1">
    <source>
        <dbReference type="ARBA" id="ARBA00012452"/>
    </source>
</evidence>
<evidence type="ECO:0000313" key="7">
    <source>
        <dbReference type="EMBL" id="ODM96902.1"/>
    </source>
</evidence>
<dbReference type="OMA" id="LMGANEW"/>
<dbReference type="GO" id="GO:0004364">
    <property type="term" value="F:glutathione transferase activity"/>
    <property type="evidence" value="ECO:0007669"/>
    <property type="project" value="UniProtKB-EC"/>
</dbReference>
<feature type="domain" description="GST N-terminal" evidence="5">
    <location>
        <begin position="1"/>
        <end position="78"/>
    </location>
</feature>
<dbReference type="SFLD" id="SFLDS00019">
    <property type="entry name" value="Glutathione_Transferase_(cytos"/>
    <property type="match status" value="1"/>
</dbReference>
<dbReference type="CDD" id="cd03192">
    <property type="entry name" value="GST_C_Sigma_like"/>
    <property type="match status" value="1"/>
</dbReference>
<evidence type="ECO:0000256" key="2">
    <source>
        <dbReference type="ARBA" id="ARBA00022679"/>
    </source>
</evidence>
<evidence type="ECO:0000259" key="5">
    <source>
        <dbReference type="PROSITE" id="PS50404"/>
    </source>
</evidence>
<dbReference type="PROSITE" id="PS50404">
    <property type="entry name" value="GST_NTER"/>
    <property type="match status" value="1"/>
</dbReference>
<dbReference type="PANTHER" id="PTHR11571:SF224">
    <property type="entry name" value="HEMATOPOIETIC PROSTAGLANDIN D SYNTHASE"/>
    <property type="match status" value="1"/>
</dbReference>
<dbReference type="STRING" id="48709.A0A1D2MVD7"/>
<dbReference type="FunFam" id="1.20.1050.10:FF:000030">
    <property type="entry name" value="Glutathione S-transferase S1"/>
    <property type="match status" value="1"/>
</dbReference>
<keyword evidence="2 7" id="KW-0808">Transferase</keyword>
<dbReference type="InterPro" id="IPR036249">
    <property type="entry name" value="Thioredoxin-like_sf"/>
</dbReference>
<dbReference type="GO" id="GO:0004602">
    <property type="term" value="F:glutathione peroxidase activity"/>
    <property type="evidence" value="ECO:0007669"/>
    <property type="project" value="UniProtKB-ARBA"/>
</dbReference>
<reference evidence="7 8" key="1">
    <citation type="journal article" date="2016" name="Genome Biol. Evol.">
        <title>Gene Family Evolution Reflects Adaptation to Soil Environmental Stressors in the Genome of the Collembolan Orchesella cincta.</title>
        <authorList>
            <person name="Faddeeva-Vakhrusheva A."/>
            <person name="Derks M.F."/>
            <person name="Anvar S.Y."/>
            <person name="Agamennone V."/>
            <person name="Suring W."/>
            <person name="Smit S."/>
            <person name="van Straalen N.M."/>
            <person name="Roelofs D."/>
        </authorList>
    </citation>
    <scope>NUCLEOTIDE SEQUENCE [LARGE SCALE GENOMIC DNA]</scope>
    <source>
        <tissue evidence="7">Mixed pool</tissue>
    </source>
</reference>
<evidence type="ECO:0000256" key="3">
    <source>
        <dbReference type="ARBA" id="ARBA00038317"/>
    </source>
</evidence>
<sequence>MAYKLTYFDFAARGEPARLIFAAANVKFVDNRVKMQDWPALKPTLEWGQMPVLQFGDKTLTQSKAIYRYLGRKFKLSGADEWESAQCDELVDAISDLVDEFVKFAIKEQDPVKKEELKKTFVTSTFPTFLMRINKRQMENSSGTCWLVGKTMTWADIVIAEMLRQISEAADPASLNGYPHVRKMFDNVFAQPNIKQYVDAMKK</sequence>
<dbReference type="AlphaFoldDB" id="A0A1D2MVD7"/>
<dbReference type="Gene3D" id="1.20.1050.10">
    <property type="match status" value="1"/>
</dbReference>
<dbReference type="GO" id="GO:0006749">
    <property type="term" value="P:glutathione metabolic process"/>
    <property type="evidence" value="ECO:0007669"/>
    <property type="project" value="TreeGrafter"/>
</dbReference>
<dbReference type="Gene3D" id="3.40.30.10">
    <property type="entry name" value="Glutaredoxin"/>
    <property type="match status" value="1"/>
</dbReference>
<dbReference type="SFLD" id="SFLDG00363">
    <property type="entry name" value="AMPS_(cytGST):_Alpha-__Mu-__Pi"/>
    <property type="match status" value="1"/>
</dbReference>
<dbReference type="Proteomes" id="UP000094527">
    <property type="component" value="Unassembled WGS sequence"/>
</dbReference>
<keyword evidence="8" id="KW-1185">Reference proteome</keyword>
<dbReference type="OrthoDB" id="414243at2759"/>
<organism evidence="7 8">
    <name type="scientific">Orchesella cincta</name>
    <name type="common">Springtail</name>
    <name type="synonym">Podura cincta</name>
    <dbReference type="NCBI Taxonomy" id="48709"/>
    <lineage>
        <taxon>Eukaryota</taxon>
        <taxon>Metazoa</taxon>
        <taxon>Ecdysozoa</taxon>
        <taxon>Arthropoda</taxon>
        <taxon>Hexapoda</taxon>
        <taxon>Collembola</taxon>
        <taxon>Entomobryomorpha</taxon>
        <taxon>Entomobryoidea</taxon>
        <taxon>Orchesellidae</taxon>
        <taxon>Orchesellinae</taxon>
        <taxon>Orchesella</taxon>
    </lineage>
</organism>
<proteinExistence type="inferred from homology"/>
<dbReference type="InterPro" id="IPR010987">
    <property type="entry name" value="Glutathione-S-Trfase_C-like"/>
</dbReference>
<gene>
    <name evidence="7" type="ORF">Ocin01_09783</name>
</gene>
<dbReference type="InterPro" id="IPR036282">
    <property type="entry name" value="Glutathione-S-Trfase_C_sf"/>
</dbReference>